<comment type="subcellular location">
    <subcellularLocation>
        <location evidence="1 6">Nucleus</location>
    </subcellularLocation>
</comment>
<evidence type="ECO:0000313" key="7">
    <source>
        <dbReference type="EMBL" id="KAG5672392.1"/>
    </source>
</evidence>
<keyword evidence="5 6" id="KW-0539">Nucleus</keyword>
<proteinExistence type="inferred from homology"/>
<keyword evidence="8" id="KW-1185">Reference proteome</keyword>
<dbReference type="Gene3D" id="6.10.280.10">
    <property type="entry name" value="Mediator complex, subunit Med21"/>
    <property type="match status" value="1"/>
</dbReference>
<gene>
    <name evidence="7" type="ORF">PVAND_002523</name>
</gene>
<dbReference type="Proteomes" id="UP001107558">
    <property type="component" value="Chromosome 3"/>
</dbReference>
<dbReference type="PANTHER" id="PTHR13381">
    <property type="entry name" value="RNA POLYMERASE II HOLOENZYME COMPONENT SRB7"/>
    <property type="match status" value="1"/>
</dbReference>
<sequence>MADRLTQLQDMVNLQAENLCNSIGVLQQCSVPSKFTGFERSGSQTPQQNNPQQQEDYAQLFSQLITRYAKDIDQLIDSLPSDESSQELQVQSLQQLEEENRLESQRLEEIVKKGEDLLEKIQSVLADIANHQINK</sequence>
<dbReference type="AlphaFoldDB" id="A0A9J6BRR5"/>
<evidence type="ECO:0000313" key="8">
    <source>
        <dbReference type="Proteomes" id="UP001107558"/>
    </source>
</evidence>
<dbReference type="PANTHER" id="PTHR13381:SF0">
    <property type="entry name" value="MEDIATOR OF RNA POLYMERASE II TRANSCRIPTION SUBUNIT 21"/>
    <property type="match status" value="1"/>
</dbReference>
<organism evidence="7 8">
    <name type="scientific">Polypedilum vanderplanki</name>
    <name type="common">Sleeping chironomid midge</name>
    <dbReference type="NCBI Taxonomy" id="319348"/>
    <lineage>
        <taxon>Eukaryota</taxon>
        <taxon>Metazoa</taxon>
        <taxon>Ecdysozoa</taxon>
        <taxon>Arthropoda</taxon>
        <taxon>Hexapoda</taxon>
        <taxon>Insecta</taxon>
        <taxon>Pterygota</taxon>
        <taxon>Neoptera</taxon>
        <taxon>Endopterygota</taxon>
        <taxon>Diptera</taxon>
        <taxon>Nematocera</taxon>
        <taxon>Chironomoidea</taxon>
        <taxon>Chironomidae</taxon>
        <taxon>Chironominae</taxon>
        <taxon>Polypedilum</taxon>
        <taxon>Polypedilum</taxon>
    </lineage>
</organism>
<dbReference type="GO" id="GO:0016592">
    <property type="term" value="C:mediator complex"/>
    <property type="evidence" value="ECO:0007669"/>
    <property type="project" value="UniProtKB-UniRule"/>
</dbReference>
<name>A0A9J6BRR5_POLVA</name>
<accession>A0A9J6BRR5</accession>
<reference evidence="7" key="1">
    <citation type="submission" date="2021-03" db="EMBL/GenBank/DDBJ databases">
        <title>Chromosome level genome of the anhydrobiotic midge Polypedilum vanderplanki.</title>
        <authorList>
            <person name="Yoshida Y."/>
            <person name="Kikawada T."/>
            <person name="Gusev O."/>
        </authorList>
    </citation>
    <scope>NUCLEOTIDE SEQUENCE</scope>
    <source>
        <strain evidence="7">NIAS01</strain>
        <tissue evidence="7">Whole body or cell culture</tissue>
    </source>
</reference>
<dbReference type="OrthoDB" id="526653at2759"/>
<dbReference type="Pfam" id="PF11221">
    <property type="entry name" value="Med21"/>
    <property type="match status" value="1"/>
</dbReference>
<dbReference type="InterPro" id="IPR037212">
    <property type="entry name" value="Med7/Med21-like"/>
</dbReference>
<keyword evidence="3 6" id="KW-0010">Activator</keyword>
<dbReference type="EMBL" id="JADBJN010000003">
    <property type="protein sequence ID" value="KAG5672392.1"/>
    <property type="molecule type" value="Genomic_DNA"/>
</dbReference>
<evidence type="ECO:0000256" key="6">
    <source>
        <dbReference type="RuleBase" id="RU366036"/>
    </source>
</evidence>
<keyword evidence="4 6" id="KW-0804">Transcription</keyword>
<evidence type="ECO:0000256" key="3">
    <source>
        <dbReference type="ARBA" id="ARBA00023159"/>
    </source>
</evidence>
<evidence type="ECO:0000256" key="1">
    <source>
        <dbReference type="ARBA" id="ARBA00004123"/>
    </source>
</evidence>
<keyword evidence="2 6" id="KW-0805">Transcription regulation</keyword>
<dbReference type="SUPFAM" id="SSF140718">
    <property type="entry name" value="Mediator hinge subcomplex-like"/>
    <property type="match status" value="1"/>
</dbReference>
<evidence type="ECO:0000256" key="4">
    <source>
        <dbReference type="ARBA" id="ARBA00023163"/>
    </source>
</evidence>
<comment type="subunit">
    <text evidence="6">Component of the Mediator complex.</text>
</comment>
<evidence type="ECO:0000256" key="5">
    <source>
        <dbReference type="ARBA" id="ARBA00023242"/>
    </source>
</evidence>
<protein>
    <recommendedName>
        <fullName evidence="6">Mediator of RNA polymerase II transcription subunit 21</fullName>
    </recommendedName>
</protein>
<comment type="caution">
    <text evidence="7">The sequence shown here is derived from an EMBL/GenBank/DDBJ whole genome shotgun (WGS) entry which is preliminary data.</text>
</comment>
<dbReference type="GO" id="GO:0006357">
    <property type="term" value="P:regulation of transcription by RNA polymerase II"/>
    <property type="evidence" value="ECO:0007669"/>
    <property type="project" value="TreeGrafter"/>
</dbReference>
<comment type="function">
    <text evidence="6">Component of the Mediator complex, a coactivator involved in the regulated transcription of nearly all RNA polymerase II-dependent genes. Mediator functions as a bridge to convey information from gene-specific regulatory proteins to the basal RNA polymerase II transcription machinery. Mediator is recruited to promoters by direct interactions with regulatory proteins and serves as a scaffold for the assembly of a functional preinitiation complex with RNA polymerase II and the general transcription factors.</text>
</comment>
<comment type="similarity">
    <text evidence="6">Belongs to the Mediator complex subunit 21 family.</text>
</comment>
<dbReference type="GO" id="GO:0003712">
    <property type="term" value="F:transcription coregulator activity"/>
    <property type="evidence" value="ECO:0007669"/>
    <property type="project" value="TreeGrafter"/>
</dbReference>
<dbReference type="InterPro" id="IPR021384">
    <property type="entry name" value="Mediator_Med21"/>
</dbReference>
<evidence type="ECO:0000256" key="2">
    <source>
        <dbReference type="ARBA" id="ARBA00023015"/>
    </source>
</evidence>